<dbReference type="RefSeq" id="WP_089060782.1">
    <property type="nucleotide sequence ID" value="NZ_CP022315.1"/>
</dbReference>
<organism evidence="4 5">
    <name type="scientific">Virgibacillus phasianinus</name>
    <dbReference type="NCBI Taxonomy" id="2017483"/>
    <lineage>
        <taxon>Bacteria</taxon>
        <taxon>Bacillati</taxon>
        <taxon>Bacillota</taxon>
        <taxon>Bacilli</taxon>
        <taxon>Bacillales</taxon>
        <taxon>Bacillaceae</taxon>
        <taxon>Virgibacillus</taxon>
    </lineage>
</organism>
<evidence type="ECO:0000313" key="4">
    <source>
        <dbReference type="EMBL" id="ASK61505.1"/>
    </source>
</evidence>
<dbReference type="Pfam" id="PF07853">
    <property type="entry name" value="DUF1648"/>
    <property type="match status" value="1"/>
</dbReference>
<feature type="transmembrane region" description="Helical" evidence="1">
    <location>
        <begin position="343"/>
        <end position="366"/>
    </location>
</feature>
<accession>A0A220U0K0</accession>
<keyword evidence="5" id="KW-1185">Reference proteome</keyword>
<keyword evidence="1" id="KW-1133">Transmembrane helix</keyword>
<dbReference type="PANTHER" id="PTHR37810:SF9">
    <property type="entry name" value="MEMBRANE PROTEIN"/>
    <property type="match status" value="1"/>
</dbReference>
<dbReference type="PIRSF" id="PIRSF032908">
    <property type="entry name" value="UCP032908"/>
    <property type="match status" value="1"/>
</dbReference>
<dbReference type="InterPro" id="IPR043831">
    <property type="entry name" value="DUF5808"/>
</dbReference>
<dbReference type="Proteomes" id="UP000198312">
    <property type="component" value="Chromosome"/>
</dbReference>
<proteinExistence type="predicted"/>
<feature type="transmembrane region" description="Helical" evidence="1">
    <location>
        <begin position="6"/>
        <end position="26"/>
    </location>
</feature>
<name>A0A220U0K0_9BACI</name>
<sequence>MNVTMVILLLVIMIPVFISLMFIPYWTRKTESFGVSIPEEIYHSPKLKSMRNRYVVLTGIVSALVAIVFLVTGSYFEDEETMSILFSIIVGLFMIGSFFIYLKFHREMKALKKKENWSEKKSQLVVVDTKFRDQKLTYSNLWFIISFIIAFASMFITFRFYDRIPERIPMQYDFEGNITNWSEKSYRALMVMPIMQVYLTLLFIFINTMIGKAKQQVNAGSPEESMRRNVIFRRRWSGYIIITGIALTLMFLLTQLSFIFKINQQLLVTAPLVLGIGVTVGAIILSITTGQGGSRVKISSSMNGQVIDRDDDRYWKLGMFYFNKNDPSIFLEKRFGVGWTNNWAHPISWIIILVIIAGAVGIPILLGE</sequence>
<dbReference type="InterPro" id="IPR014574">
    <property type="entry name" value="UCP032908"/>
</dbReference>
<evidence type="ECO:0000313" key="5">
    <source>
        <dbReference type="Proteomes" id="UP000198312"/>
    </source>
</evidence>
<feature type="domain" description="DUF5808" evidence="3">
    <location>
        <begin position="324"/>
        <end position="349"/>
    </location>
</feature>
<feature type="domain" description="DUF1648" evidence="2">
    <location>
        <begin position="148"/>
        <end position="196"/>
    </location>
</feature>
<dbReference type="OrthoDB" id="157646at2"/>
<dbReference type="EMBL" id="CP022315">
    <property type="protein sequence ID" value="ASK61505.1"/>
    <property type="molecule type" value="Genomic_DNA"/>
</dbReference>
<feature type="transmembrane region" description="Helical" evidence="1">
    <location>
        <begin position="54"/>
        <end position="76"/>
    </location>
</feature>
<dbReference type="KEGG" id="vil:CFK37_04615"/>
<dbReference type="PANTHER" id="PTHR37810">
    <property type="entry name" value="IMMUNITY PROTEIN SDPI"/>
    <property type="match status" value="1"/>
</dbReference>
<gene>
    <name evidence="4" type="ORF">CFK37_04615</name>
</gene>
<evidence type="ECO:0000256" key="1">
    <source>
        <dbReference type="SAM" id="Phobius"/>
    </source>
</evidence>
<evidence type="ECO:0000259" key="2">
    <source>
        <dbReference type="Pfam" id="PF07853"/>
    </source>
</evidence>
<keyword evidence="1" id="KW-0812">Transmembrane</keyword>
<feature type="transmembrane region" description="Helical" evidence="1">
    <location>
        <begin position="186"/>
        <end position="206"/>
    </location>
</feature>
<feature type="transmembrane region" description="Helical" evidence="1">
    <location>
        <begin position="266"/>
        <end position="287"/>
    </location>
</feature>
<evidence type="ECO:0000259" key="3">
    <source>
        <dbReference type="Pfam" id="PF19124"/>
    </source>
</evidence>
<dbReference type="InterPro" id="IPR012867">
    <property type="entry name" value="DUF1648"/>
</dbReference>
<feature type="transmembrane region" description="Helical" evidence="1">
    <location>
        <begin position="236"/>
        <end position="260"/>
    </location>
</feature>
<keyword evidence="1" id="KW-0472">Membrane</keyword>
<protein>
    <recommendedName>
        <fullName evidence="6">DUF1648 domain-containing protein</fullName>
    </recommendedName>
</protein>
<reference evidence="4 5" key="1">
    <citation type="submission" date="2017-07" db="EMBL/GenBank/DDBJ databases">
        <title>Virgibacillus sp. LM2416.</title>
        <authorList>
            <person name="Tak E.J."/>
            <person name="Bae J.-W."/>
        </authorList>
    </citation>
    <scope>NUCLEOTIDE SEQUENCE [LARGE SCALE GENOMIC DNA]</scope>
    <source>
        <strain evidence="4 5">LM2416</strain>
    </source>
</reference>
<feature type="transmembrane region" description="Helical" evidence="1">
    <location>
        <begin position="82"/>
        <end position="104"/>
    </location>
</feature>
<dbReference type="AlphaFoldDB" id="A0A220U0K0"/>
<feature type="transmembrane region" description="Helical" evidence="1">
    <location>
        <begin position="140"/>
        <end position="161"/>
    </location>
</feature>
<evidence type="ECO:0008006" key="6">
    <source>
        <dbReference type="Google" id="ProtNLM"/>
    </source>
</evidence>
<dbReference type="GO" id="GO:0009636">
    <property type="term" value="P:response to toxic substance"/>
    <property type="evidence" value="ECO:0007669"/>
    <property type="project" value="TreeGrafter"/>
</dbReference>
<dbReference type="Pfam" id="PF19124">
    <property type="entry name" value="DUF5808"/>
    <property type="match status" value="1"/>
</dbReference>